<comment type="caution">
    <text evidence="2">The sequence shown here is derived from an EMBL/GenBank/DDBJ whole genome shotgun (WGS) entry which is preliminary data.</text>
</comment>
<proteinExistence type="predicted"/>
<dbReference type="InterPro" id="IPR021301">
    <property type="entry name" value="DUF2779"/>
</dbReference>
<dbReference type="AlphaFoldDB" id="X1F6E7"/>
<feature type="non-terminal residue" evidence="2">
    <location>
        <position position="280"/>
    </location>
</feature>
<protein>
    <recommendedName>
        <fullName evidence="1">DUF2779 domain-containing protein</fullName>
    </recommendedName>
</protein>
<dbReference type="EMBL" id="BARU01011103">
    <property type="protein sequence ID" value="GAH41216.1"/>
    <property type="molecule type" value="Genomic_DNA"/>
</dbReference>
<evidence type="ECO:0000259" key="1">
    <source>
        <dbReference type="Pfam" id="PF11074"/>
    </source>
</evidence>
<feature type="non-terminal residue" evidence="2">
    <location>
        <position position="1"/>
    </location>
</feature>
<organism evidence="2">
    <name type="scientific">marine sediment metagenome</name>
    <dbReference type="NCBI Taxonomy" id="412755"/>
    <lineage>
        <taxon>unclassified sequences</taxon>
        <taxon>metagenomes</taxon>
        <taxon>ecological metagenomes</taxon>
    </lineage>
</organism>
<accession>X1F6E7</accession>
<feature type="domain" description="DUF2779" evidence="1">
    <location>
        <begin position="244"/>
        <end position="279"/>
    </location>
</feature>
<dbReference type="Pfam" id="PF11074">
    <property type="entry name" value="DUF2779"/>
    <property type="match status" value="1"/>
</dbReference>
<dbReference type="InterPro" id="IPR011604">
    <property type="entry name" value="PDDEXK-like_dom_sf"/>
</dbReference>
<evidence type="ECO:0000313" key="2">
    <source>
        <dbReference type="EMBL" id="GAH41216.1"/>
    </source>
</evidence>
<dbReference type="Gene3D" id="3.90.320.10">
    <property type="match status" value="1"/>
</dbReference>
<sequence length="280" mass="32039">YPGGTLIKENHFQHEQAVKSTQKALQNPSIPIIYEAAFLYDDIRIRADILVRTNDGLFDLIEIKSTTKTKEEHIPDVAIQFYVLHGCGINIRRASLGHLNNEYVYEGDDYELDKLFQIDDITIEAKDKIPEIVLQLHDMREMLYQAEPPDIKVGRQCSTPYDCAFQGHCYSSVPEHYILQLPRVNKKVLATLATAGIDDIRDIPIDFAGLNATQQRVRDCVVNNRIYLDTDIAGELNQLEYPIHFLDFETFDPALPLYIGTSPYKVIPFQWSDHVINEDG</sequence>
<gene>
    <name evidence="2" type="ORF">S03H2_20947</name>
</gene>
<reference evidence="2" key="1">
    <citation type="journal article" date="2014" name="Front. Microbiol.">
        <title>High frequency of phylogenetically diverse reductive dehalogenase-homologous genes in deep subseafloor sedimentary metagenomes.</title>
        <authorList>
            <person name="Kawai M."/>
            <person name="Futagami T."/>
            <person name="Toyoda A."/>
            <person name="Takaki Y."/>
            <person name="Nishi S."/>
            <person name="Hori S."/>
            <person name="Arai W."/>
            <person name="Tsubouchi T."/>
            <person name="Morono Y."/>
            <person name="Uchiyama I."/>
            <person name="Ito T."/>
            <person name="Fujiyama A."/>
            <person name="Inagaki F."/>
            <person name="Takami H."/>
        </authorList>
    </citation>
    <scope>NUCLEOTIDE SEQUENCE</scope>
    <source>
        <strain evidence="2">Expedition CK06-06</strain>
    </source>
</reference>
<name>X1F6E7_9ZZZZ</name>